<evidence type="ECO:0000313" key="2">
    <source>
        <dbReference type="EMBL" id="TNN87761.1"/>
    </source>
</evidence>
<accession>A0A4Z2JCM1</accession>
<evidence type="ECO:0000313" key="3">
    <source>
        <dbReference type="Proteomes" id="UP000314294"/>
    </source>
</evidence>
<protein>
    <submittedName>
        <fullName evidence="2">Uncharacterized protein</fullName>
    </submittedName>
</protein>
<dbReference type="EMBL" id="SRLO01000009">
    <property type="protein sequence ID" value="TNN87761.1"/>
    <property type="molecule type" value="Genomic_DNA"/>
</dbReference>
<proteinExistence type="predicted"/>
<sequence>MHSMFNPDTHMVDHGNTRSLRRESELKRVMRLAGGAEAGAVGVGPLPKTTRRRGSQTQSISDPDPHRTTPDITPRGVSSRDVSVTTKRCFFRSTFRGGLKRDHHGDDDDNGQQSANHDADDLA</sequence>
<reference evidence="2 3" key="1">
    <citation type="submission" date="2019-03" db="EMBL/GenBank/DDBJ databases">
        <title>First draft genome of Liparis tanakae, snailfish: a comprehensive survey of snailfish specific genes.</title>
        <authorList>
            <person name="Kim W."/>
            <person name="Song I."/>
            <person name="Jeong J.-H."/>
            <person name="Kim D."/>
            <person name="Kim S."/>
            <person name="Ryu S."/>
            <person name="Song J.Y."/>
            <person name="Lee S.K."/>
        </authorList>
    </citation>
    <scope>NUCLEOTIDE SEQUENCE [LARGE SCALE GENOMIC DNA]</scope>
    <source>
        <tissue evidence="2">Muscle</tissue>
    </source>
</reference>
<keyword evidence="3" id="KW-1185">Reference proteome</keyword>
<dbReference type="Proteomes" id="UP000314294">
    <property type="component" value="Unassembled WGS sequence"/>
</dbReference>
<feature type="compositionally biased region" description="Basic and acidic residues" evidence="1">
    <location>
        <begin position="10"/>
        <end position="28"/>
    </location>
</feature>
<gene>
    <name evidence="2" type="ORF">EYF80_002108</name>
</gene>
<dbReference type="AlphaFoldDB" id="A0A4Z2JCM1"/>
<feature type="region of interest" description="Disordered" evidence="1">
    <location>
        <begin position="1"/>
        <end position="123"/>
    </location>
</feature>
<comment type="caution">
    <text evidence="2">The sequence shown here is derived from an EMBL/GenBank/DDBJ whole genome shotgun (WGS) entry which is preliminary data.</text>
</comment>
<evidence type="ECO:0000256" key="1">
    <source>
        <dbReference type="SAM" id="MobiDB-lite"/>
    </source>
</evidence>
<feature type="compositionally biased region" description="Low complexity" evidence="1">
    <location>
        <begin position="33"/>
        <end position="44"/>
    </location>
</feature>
<organism evidence="2 3">
    <name type="scientific">Liparis tanakae</name>
    <name type="common">Tanaka's snailfish</name>
    <dbReference type="NCBI Taxonomy" id="230148"/>
    <lineage>
        <taxon>Eukaryota</taxon>
        <taxon>Metazoa</taxon>
        <taxon>Chordata</taxon>
        <taxon>Craniata</taxon>
        <taxon>Vertebrata</taxon>
        <taxon>Euteleostomi</taxon>
        <taxon>Actinopterygii</taxon>
        <taxon>Neopterygii</taxon>
        <taxon>Teleostei</taxon>
        <taxon>Neoteleostei</taxon>
        <taxon>Acanthomorphata</taxon>
        <taxon>Eupercaria</taxon>
        <taxon>Perciformes</taxon>
        <taxon>Cottioidei</taxon>
        <taxon>Cottales</taxon>
        <taxon>Liparidae</taxon>
        <taxon>Liparis</taxon>
    </lineage>
</organism>
<name>A0A4Z2JCM1_9TELE</name>